<sequence>MLPSLYLPLDPEILTFVNPKPIAYGRVVFLKVQIKSDSLGILECPVVYVFNENEAFCSKVLLPQNARISHIFYERYGNGFGGGKASGNWLLGVMKRLQTSQFIYQWMHDQMDIGDEAALMLYRNLRGIPCKLTEMRTTRKPRLTWCKVE</sequence>
<accession>A0A645B1M4</accession>
<feature type="domain" description="DUF7663" evidence="1">
    <location>
        <begin position="7"/>
        <end position="104"/>
    </location>
</feature>
<evidence type="ECO:0000313" key="2">
    <source>
        <dbReference type="EMBL" id="MPM59340.1"/>
    </source>
</evidence>
<organism evidence="2">
    <name type="scientific">bioreactor metagenome</name>
    <dbReference type="NCBI Taxonomy" id="1076179"/>
    <lineage>
        <taxon>unclassified sequences</taxon>
        <taxon>metagenomes</taxon>
        <taxon>ecological metagenomes</taxon>
    </lineage>
</organism>
<evidence type="ECO:0000259" key="1">
    <source>
        <dbReference type="Pfam" id="PF24699"/>
    </source>
</evidence>
<dbReference type="AlphaFoldDB" id="A0A645B1M4"/>
<dbReference type="Pfam" id="PF24699">
    <property type="entry name" value="DUF7663"/>
    <property type="match status" value="1"/>
</dbReference>
<protein>
    <recommendedName>
        <fullName evidence="1">DUF7663 domain-containing protein</fullName>
    </recommendedName>
</protein>
<reference evidence="2" key="1">
    <citation type="submission" date="2019-08" db="EMBL/GenBank/DDBJ databases">
        <authorList>
            <person name="Kucharzyk K."/>
            <person name="Murdoch R.W."/>
            <person name="Higgins S."/>
            <person name="Loffler F."/>
        </authorList>
    </citation>
    <scope>NUCLEOTIDE SEQUENCE</scope>
</reference>
<comment type="caution">
    <text evidence="2">The sequence shown here is derived from an EMBL/GenBank/DDBJ whole genome shotgun (WGS) entry which is preliminary data.</text>
</comment>
<gene>
    <name evidence="2" type="ORF">SDC9_106180</name>
</gene>
<dbReference type="InterPro" id="IPR056080">
    <property type="entry name" value="DUF7663"/>
</dbReference>
<dbReference type="EMBL" id="VSSQ01017243">
    <property type="protein sequence ID" value="MPM59340.1"/>
    <property type="molecule type" value="Genomic_DNA"/>
</dbReference>
<proteinExistence type="predicted"/>
<name>A0A645B1M4_9ZZZZ</name>